<feature type="compositionally biased region" description="Low complexity" evidence="1">
    <location>
        <begin position="250"/>
        <end position="262"/>
    </location>
</feature>
<proteinExistence type="predicted"/>
<feature type="compositionally biased region" description="Low complexity" evidence="1">
    <location>
        <begin position="210"/>
        <end position="219"/>
    </location>
</feature>
<organism evidence="2 3">
    <name type="scientific">Tetrapyrgos nigripes</name>
    <dbReference type="NCBI Taxonomy" id="182062"/>
    <lineage>
        <taxon>Eukaryota</taxon>
        <taxon>Fungi</taxon>
        <taxon>Dikarya</taxon>
        <taxon>Basidiomycota</taxon>
        <taxon>Agaricomycotina</taxon>
        <taxon>Agaricomycetes</taxon>
        <taxon>Agaricomycetidae</taxon>
        <taxon>Agaricales</taxon>
        <taxon>Marasmiineae</taxon>
        <taxon>Marasmiaceae</taxon>
        <taxon>Tetrapyrgos</taxon>
    </lineage>
</organism>
<sequence length="460" mass="49555">MHTRRSENSVVEPDLPRLPRILDPRLALSSLQYHLPCCVYLNMSINDPAGVSALLERLRSSQAWRDAIGTSITSNTTTAQLPATSSTVPPGPTPQIQDQDENITSDDLTPETSPAPPSTVDTPVGSGRGIGDASPSSDSQFSSTLPSPSGASASSSTSVSIASLLSQLQPVPTQAGQDSELGSSLPLASSRIDRDRHHAHTRTPANAHAPTLPNTHTNPNPNPNPNLTPNHFNHQHSGPGGVNYTIPTQSASSSSVSSSSPSLNIENDIGIWQWSSSDGQTQSAIQSHTHSKSQFQFHDTHASEVLLQGPVPVATPQVADRRRFTFQQALPVVAKLSEDEAFIKALASMKKEQEKLEHRLWEERGAIIRKYEDKVKTAVTKATITGGTGISKHEAAMLTDACKKELRRFDSERALVAWDGLITQQQEHLARLGVPTMFVTDVAADRETQQKVTQVLEGLT</sequence>
<protein>
    <submittedName>
        <fullName evidence="2">Uncharacterized protein</fullName>
    </submittedName>
</protein>
<evidence type="ECO:0000313" key="3">
    <source>
        <dbReference type="Proteomes" id="UP000559256"/>
    </source>
</evidence>
<keyword evidence="3" id="KW-1185">Reference proteome</keyword>
<feature type="region of interest" description="Disordered" evidence="1">
    <location>
        <begin position="195"/>
        <end position="262"/>
    </location>
</feature>
<dbReference type="Proteomes" id="UP000559256">
    <property type="component" value="Unassembled WGS sequence"/>
</dbReference>
<evidence type="ECO:0000256" key="1">
    <source>
        <dbReference type="SAM" id="MobiDB-lite"/>
    </source>
</evidence>
<feature type="compositionally biased region" description="Low complexity" evidence="1">
    <location>
        <begin position="134"/>
        <end position="155"/>
    </location>
</feature>
<dbReference type="OrthoDB" id="21617at2759"/>
<gene>
    <name evidence="2" type="ORF">D9758_007459</name>
</gene>
<comment type="caution">
    <text evidence="2">The sequence shown here is derived from an EMBL/GenBank/DDBJ whole genome shotgun (WGS) entry which is preliminary data.</text>
</comment>
<feature type="region of interest" description="Disordered" evidence="1">
    <location>
        <begin position="75"/>
        <end position="155"/>
    </location>
</feature>
<reference evidence="2 3" key="1">
    <citation type="journal article" date="2020" name="ISME J.">
        <title>Uncovering the hidden diversity of litter-decomposition mechanisms in mushroom-forming fungi.</title>
        <authorList>
            <person name="Floudas D."/>
            <person name="Bentzer J."/>
            <person name="Ahren D."/>
            <person name="Johansson T."/>
            <person name="Persson P."/>
            <person name="Tunlid A."/>
        </authorList>
    </citation>
    <scope>NUCLEOTIDE SEQUENCE [LARGE SCALE GENOMIC DNA]</scope>
    <source>
        <strain evidence="2 3">CBS 291.85</strain>
    </source>
</reference>
<feature type="compositionally biased region" description="Polar residues" evidence="1">
    <location>
        <begin position="75"/>
        <end position="88"/>
    </location>
</feature>
<dbReference type="AlphaFoldDB" id="A0A8H5LHE5"/>
<dbReference type="EMBL" id="JAACJM010000050">
    <property type="protein sequence ID" value="KAF5357575.1"/>
    <property type="molecule type" value="Genomic_DNA"/>
</dbReference>
<evidence type="ECO:0000313" key="2">
    <source>
        <dbReference type="EMBL" id="KAF5357575.1"/>
    </source>
</evidence>
<accession>A0A8H5LHE5</accession>
<name>A0A8H5LHE5_9AGAR</name>